<comment type="caution">
    <text evidence="1">The sequence shown here is derived from an EMBL/GenBank/DDBJ whole genome shotgun (WGS) entry which is preliminary data.</text>
</comment>
<dbReference type="Proteomes" id="UP000724874">
    <property type="component" value="Unassembled WGS sequence"/>
</dbReference>
<reference evidence="1" key="1">
    <citation type="submission" date="2020-11" db="EMBL/GenBank/DDBJ databases">
        <authorList>
            <consortium name="DOE Joint Genome Institute"/>
            <person name="Ahrendt S."/>
            <person name="Riley R."/>
            <person name="Andreopoulos W."/>
            <person name="LaButti K."/>
            <person name="Pangilinan J."/>
            <person name="Ruiz-duenas F.J."/>
            <person name="Barrasa J.M."/>
            <person name="Sanchez-Garcia M."/>
            <person name="Camarero S."/>
            <person name="Miyauchi S."/>
            <person name="Serrano A."/>
            <person name="Linde D."/>
            <person name="Babiker R."/>
            <person name="Drula E."/>
            <person name="Ayuso-Fernandez I."/>
            <person name="Pacheco R."/>
            <person name="Padilla G."/>
            <person name="Ferreira P."/>
            <person name="Barriuso J."/>
            <person name="Kellner H."/>
            <person name="Castanera R."/>
            <person name="Alfaro M."/>
            <person name="Ramirez L."/>
            <person name="Pisabarro A.G."/>
            <person name="Kuo A."/>
            <person name="Tritt A."/>
            <person name="Lipzen A."/>
            <person name="He G."/>
            <person name="Yan M."/>
            <person name="Ng V."/>
            <person name="Cullen D."/>
            <person name="Martin F."/>
            <person name="Rosso M.-N."/>
            <person name="Henrissat B."/>
            <person name="Hibbett D."/>
            <person name="Martinez A.T."/>
            <person name="Grigoriev I.V."/>
        </authorList>
    </citation>
    <scope>NUCLEOTIDE SEQUENCE</scope>
    <source>
        <strain evidence="1">AH 44721</strain>
    </source>
</reference>
<gene>
    <name evidence="1" type="ORF">CPB84DRAFT_1798821</name>
</gene>
<proteinExistence type="predicted"/>
<protein>
    <submittedName>
        <fullName evidence="1">Uncharacterized protein</fullName>
    </submittedName>
</protein>
<keyword evidence="2" id="KW-1185">Reference proteome</keyword>
<evidence type="ECO:0000313" key="2">
    <source>
        <dbReference type="Proteomes" id="UP000724874"/>
    </source>
</evidence>
<dbReference type="AlphaFoldDB" id="A0A9P5N820"/>
<dbReference type="EMBL" id="JADNYJ010000251">
    <property type="protein sequence ID" value="KAF8872921.1"/>
    <property type="molecule type" value="Genomic_DNA"/>
</dbReference>
<name>A0A9P5N820_GYMJU</name>
<organism evidence="1 2">
    <name type="scientific">Gymnopilus junonius</name>
    <name type="common">Spectacular rustgill mushroom</name>
    <name type="synonym">Gymnopilus spectabilis subsp. junonius</name>
    <dbReference type="NCBI Taxonomy" id="109634"/>
    <lineage>
        <taxon>Eukaryota</taxon>
        <taxon>Fungi</taxon>
        <taxon>Dikarya</taxon>
        <taxon>Basidiomycota</taxon>
        <taxon>Agaricomycotina</taxon>
        <taxon>Agaricomycetes</taxon>
        <taxon>Agaricomycetidae</taxon>
        <taxon>Agaricales</taxon>
        <taxon>Agaricineae</taxon>
        <taxon>Hymenogastraceae</taxon>
        <taxon>Gymnopilus</taxon>
    </lineage>
</organism>
<dbReference type="OrthoDB" id="74360at2759"/>
<sequence length="65" mass="7251">MTRMHDTLHNIFGDEVASKCSESWGLNEEGESKGCFKDIGIEGLHNIMGDFLSACFYSKTLALHK</sequence>
<accession>A0A9P5N820</accession>
<evidence type="ECO:0000313" key="1">
    <source>
        <dbReference type="EMBL" id="KAF8872921.1"/>
    </source>
</evidence>